<feature type="domain" description="C-type lectin" evidence="1">
    <location>
        <begin position="36"/>
        <end position="117"/>
    </location>
</feature>
<organism evidence="2 3">
    <name type="scientific">Sinocyclocheilus grahami</name>
    <name type="common">Dianchi golden-line fish</name>
    <name type="synonym">Barbus grahami</name>
    <dbReference type="NCBI Taxonomy" id="75366"/>
    <lineage>
        <taxon>Eukaryota</taxon>
        <taxon>Metazoa</taxon>
        <taxon>Chordata</taxon>
        <taxon>Craniata</taxon>
        <taxon>Vertebrata</taxon>
        <taxon>Euteleostomi</taxon>
        <taxon>Actinopterygii</taxon>
        <taxon>Neopterygii</taxon>
        <taxon>Teleostei</taxon>
        <taxon>Ostariophysi</taxon>
        <taxon>Cypriniformes</taxon>
        <taxon>Cyprinidae</taxon>
        <taxon>Cyprininae</taxon>
        <taxon>Sinocyclocheilus</taxon>
    </lineage>
</organism>
<evidence type="ECO:0000313" key="2">
    <source>
        <dbReference type="Ensembl" id="ENSSGRP00000085052.1"/>
    </source>
</evidence>
<dbReference type="PANTHER" id="PTHR45784:SF5">
    <property type="entry name" value="C-TYPE LECTIN DOMAIN FAMILY 20 MEMBER A-RELATED"/>
    <property type="match status" value="1"/>
</dbReference>
<dbReference type="Pfam" id="PF00059">
    <property type="entry name" value="Lectin_C"/>
    <property type="match status" value="1"/>
</dbReference>
<keyword evidence="3" id="KW-1185">Reference proteome</keyword>
<dbReference type="Ensembl" id="ENSSGRT00000090563.1">
    <property type="protein sequence ID" value="ENSSGRP00000085052.1"/>
    <property type="gene ID" value="ENSSGRG00000042865.1"/>
</dbReference>
<dbReference type="InterPro" id="IPR001304">
    <property type="entry name" value="C-type_lectin-like"/>
</dbReference>
<dbReference type="PANTHER" id="PTHR45784">
    <property type="entry name" value="C-TYPE LECTIN DOMAIN FAMILY 20 MEMBER A-RELATED"/>
    <property type="match status" value="1"/>
</dbReference>
<dbReference type="InterPro" id="IPR016186">
    <property type="entry name" value="C-type_lectin-like/link_sf"/>
</dbReference>
<dbReference type="InterPro" id="IPR016187">
    <property type="entry name" value="CTDL_fold"/>
</dbReference>
<dbReference type="InParanoid" id="A0A672R8X9"/>
<reference evidence="2" key="2">
    <citation type="submission" date="2025-09" db="UniProtKB">
        <authorList>
            <consortium name="Ensembl"/>
        </authorList>
    </citation>
    <scope>IDENTIFICATION</scope>
</reference>
<evidence type="ECO:0000259" key="1">
    <source>
        <dbReference type="PROSITE" id="PS50041"/>
    </source>
</evidence>
<dbReference type="Gene3D" id="3.10.100.10">
    <property type="entry name" value="Mannose-Binding Protein A, subunit A"/>
    <property type="match status" value="1"/>
</dbReference>
<sequence>MLHVCVHVFESYELSSSQDVSSISLKTDHLFSVVPLSSWDHILIPENKTWLEAQLYCKKNQSNLVSIRNEMENEQVKEAVNGRDSVWIGLQYNYKVAWSDGGHSGYKQDPKAVCFTFLPNRTCNTSNLIFRALPP</sequence>
<accession>A0A672R8X9</accession>
<dbReference type="PROSITE" id="PS50041">
    <property type="entry name" value="C_TYPE_LECTIN_2"/>
    <property type="match status" value="1"/>
</dbReference>
<evidence type="ECO:0000313" key="3">
    <source>
        <dbReference type="Proteomes" id="UP000472262"/>
    </source>
</evidence>
<dbReference type="AlphaFoldDB" id="A0A672R8X9"/>
<dbReference type="SUPFAM" id="SSF56436">
    <property type="entry name" value="C-type lectin-like"/>
    <property type="match status" value="1"/>
</dbReference>
<dbReference type="SMART" id="SM00034">
    <property type="entry name" value="CLECT"/>
    <property type="match status" value="1"/>
</dbReference>
<proteinExistence type="predicted"/>
<protein>
    <recommendedName>
        <fullName evidence="1">C-type lectin domain-containing protein</fullName>
    </recommendedName>
</protein>
<name>A0A672R8X9_SINGR</name>
<reference evidence="2" key="1">
    <citation type="submission" date="2025-08" db="UniProtKB">
        <authorList>
            <consortium name="Ensembl"/>
        </authorList>
    </citation>
    <scope>IDENTIFICATION</scope>
</reference>
<dbReference type="Proteomes" id="UP000472262">
    <property type="component" value="Unassembled WGS sequence"/>
</dbReference>